<dbReference type="FunFam" id="3.30.70.870:FF:000007">
    <property type="entry name" value="Ribosome-releasing factor 2, mitochondrial"/>
    <property type="match status" value="1"/>
</dbReference>
<organism evidence="7 8">
    <name type="scientific">Ustilago trichophora</name>
    <dbReference type="NCBI Taxonomy" id="86804"/>
    <lineage>
        <taxon>Eukaryota</taxon>
        <taxon>Fungi</taxon>
        <taxon>Dikarya</taxon>
        <taxon>Basidiomycota</taxon>
        <taxon>Ustilaginomycotina</taxon>
        <taxon>Ustilaginomycetes</taxon>
        <taxon>Ustilaginales</taxon>
        <taxon>Ustilaginaceae</taxon>
        <taxon>Ustilago</taxon>
    </lineage>
</organism>
<dbReference type="CDD" id="cd16262">
    <property type="entry name" value="EFG_III"/>
    <property type="match status" value="1"/>
</dbReference>
<keyword evidence="2" id="KW-0648">Protein biosynthesis</keyword>
<dbReference type="SMART" id="SM00838">
    <property type="entry name" value="EFG_C"/>
    <property type="match status" value="1"/>
</dbReference>
<dbReference type="InterPro" id="IPR031157">
    <property type="entry name" value="G_TR_CS"/>
</dbReference>
<keyword evidence="3" id="KW-0496">Mitochondrion</keyword>
<dbReference type="SUPFAM" id="SSF50447">
    <property type="entry name" value="Translation proteins"/>
    <property type="match status" value="1"/>
</dbReference>
<keyword evidence="4" id="KW-0342">GTP-binding</keyword>
<protein>
    <submittedName>
        <fullName evidence="7">Related to MEF2 - translation elongation factor, mitochondrial</fullName>
    </submittedName>
</protein>
<dbReference type="GO" id="GO:0005759">
    <property type="term" value="C:mitochondrial matrix"/>
    <property type="evidence" value="ECO:0007669"/>
    <property type="project" value="UniProtKB-ARBA"/>
</dbReference>
<dbReference type="InterPro" id="IPR000795">
    <property type="entry name" value="T_Tr_GTP-bd_dom"/>
</dbReference>
<dbReference type="PANTHER" id="PTHR43261">
    <property type="entry name" value="TRANSLATION ELONGATION FACTOR G-RELATED"/>
    <property type="match status" value="1"/>
</dbReference>
<dbReference type="InterPro" id="IPR000640">
    <property type="entry name" value="EFG_V-like"/>
</dbReference>
<accession>A0A5C3DXK8</accession>
<feature type="region of interest" description="Disordered" evidence="5">
    <location>
        <begin position="740"/>
        <end position="763"/>
    </location>
</feature>
<dbReference type="OrthoDB" id="198619at2759"/>
<dbReference type="Pfam" id="PF14492">
    <property type="entry name" value="EFG_III"/>
    <property type="match status" value="1"/>
</dbReference>
<keyword evidence="1" id="KW-0547">Nucleotide-binding</keyword>
<dbReference type="PRINTS" id="PR00315">
    <property type="entry name" value="ELONGATNFCT"/>
</dbReference>
<keyword evidence="7" id="KW-0251">Elongation factor</keyword>
<dbReference type="EMBL" id="OOIN01000005">
    <property type="protein sequence ID" value="SPO23194.1"/>
    <property type="molecule type" value="Genomic_DNA"/>
</dbReference>
<dbReference type="PROSITE" id="PS51722">
    <property type="entry name" value="G_TR_2"/>
    <property type="match status" value="1"/>
</dbReference>
<dbReference type="Gene3D" id="3.30.70.240">
    <property type="match status" value="1"/>
</dbReference>
<dbReference type="Proteomes" id="UP000324022">
    <property type="component" value="Unassembled WGS sequence"/>
</dbReference>
<dbReference type="Pfam" id="PF00679">
    <property type="entry name" value="EFG_C"/>
    <property type="match status" value="1"/>
</dbReference>
<dbReference type="PANTHER" id="PTHR43261:SF1">
    <property type="entry name" value="RIBOSOME-RELEASING FACTOR 2, MITOCHONDRIAL"/>
    <property type="match status" value="1"/>
</dbReference>
<dbReference type="GO" id="GO:0032790">
    <property type="term" value="P:ribosome disassembly"/>
    <property type="evidence" value="ECO:0007669"/>
    <property type="project" value="TreeGrafter"/>
</dbReference>
<evidence type="ECO:0000256" key="5">
    <source>
        <dbReference type="SAM" id="MobiDB-lite"/>
    </source>
</evidence>
<dbReference type="Gene3D" id="3.40.50.300">
    <property type="entry name" value="P-loop containing nucleotide triphosphate hydrolases"/>
    <property type="match status" value="1"/>
</dbReference>
<dbReference type="Pfam" id="PF22042">
    <property type="entry name" value="EF-G_D2"/>
    <property type="match status" value="1"/>
</dbReference>
<dbReference type="Gene3D" id="3.30.70.870">
    <property type="entry name" value="Elongation Factor G (Translational Gtpase), domain 3"/>
    <property type="match status" value="1"/>
</dbReference>
<sequence>MSLARRCCTSRLSGSTLSSRQASSRALSTLRTAAPHKSSPTYITSARHTVSTLSAALSSSRHFSTTSSIWQVADASAPHAEKHPISALRNISIIAHIDAGKTTLTERLLHLTNALGGTSAAGAVPGDVDSGSTVTDFLEQERQRGITIQSAAVGPVWWPAPSSSGIKAKVEKGKRATVGITLVDTPGHIDFGIEVERALRVVDGAVVVLDGVEGVESQTENVWSQAARYDVKASILFINKLDRMGSSVAQSLRSVIRSGMHQRPLLLQLPIPVKGKDEPGIEGLVDLVEMQTLTFTGKAGETVTRTPLTEAHEMYAEAKEARHALVECLASLDDQLLEELFGLPTGSNEEPHSKMPSASVRQAIRRQTLEGTILPVLCGSAAKNIGVQPLLDAIGDFLPSPADKPGVTGTVATTATTNTKAPKGDKGVAEASSGKDVSISLNDKRTTALAFKVVHDKRRGPTTFVRVYSGTLQRSSVLFNTTTGARERLSRVLFPFADQYVETATLRAGQIGVILGLRDTRTGDTLVDISSAPNNSSSSSTKLLDPAEVKSLGLKRVHIPPPVFSMSLEPASKSDVDSVSEALNLLIRTDPSLRLDESGEGTTGQTVLSGMGELHLEIAKDRLENEFGVNARMGAVRVSYRETLEEGLGWLEVDEVVERELAGKKIKIGAKMRVRGLGEDELDKMHASDAAVFGGNVVNISFASDGDETGKVGKAKAKAGAEDEGDIEAYLAETPRQSRSKSAAATFKTSDSTTATTTGLPPGVDLTTVETMFKNGMVAALSRGPLTSNPLMGLEISISNIQFFGELSSSASISYLLSHHLRKLLRSEPKIDSSTGLTTVPAVALTSLMEPMMTTRITVPEPHLGKVINDITAEQDGLVQDVVHLSTSTLAAQPNGSDAVEEVYIPKATNRFEQQSSASSLGAQGKGGDGATSGNGKAEIHAVVPLANLVRYSSKLRALTAGNAQFSMQLEGFAKVSAHRQGEILQELGR</sequence>
<reference evidence="7 8" key="1">
    <citation type="submission" date="2018-03" db="EMBL/GenBank/DDBJ databases">
        <authorList>
            <person name="Guldener U."/>
        </authorList>
    </citation>
    <scope>NUCLEOTIDE SEQUENCE [LARGE SCALE GENOMIC DNA]</scope>
    <source>
        <strain evidence="7 8">NBRC100155</strain>
    </source>
</reference>
<dbReference type="PROSITE" id="PS00301">
    <property type="entry name" value="G_TR_1"/>
    <property type="match status" value="1"/>
</dbReference>
<evidence type="ECO:0000256" key="3">
    <source>
        <dbReference type="ARBA" id="ARBA00023128"/>
    </source>
</evidence>
<evidence type="ECO:0000313" key="8">
    <source>
        <dbReference type="Proteomes" id="UP000324022"/>
    </source>
</evidence>
<dbReference type="AlphaFoldDB" id="A0A5C3DXK8"/>
<gene>
    <name evidence="7" type="ORF">UTRI_01872</name>
</gene>
<feature type="domain" description="Tr-type G" evidence="6">
    <location>
        <begin position="86"/>
        <end position="402"/>
    </location>
</feature>
<dbReference type="Gene3D" id="2.40.30.10">
    <property type="entry name" value="Translation factors"/>
    <property type="match status" value="1"/>
</dbReference>
<proteinExistence type="predicted"/>
<dbReference type="GO" id="GO:0032543">
    <property type="term" value="P:mitochondrial translation"/>
    <property type="evidence" value="ECO:0007669"/>
    <property type="project" value="TreeGrafter"/>
</dbReference>
<dbReference type="InterPro" id="IPR027417">
    <property type="entry name" value="P-loop_NTPase"/>
</dbReference>
<dbReference type="InterPro" id="IPR053905">
    <property type="entry name" value="EF-G-like_DII"/>
</dbReference>
<dbReference type="NCBIfam" id="TIGR00231">
    <property type="entry name" value="small_GTP"/>
    <property type="match status" value="1"/>
</dbReference>
<dbReference type="InterPro" id="IPR041095">
    <property type="entry name" value="EFG_II"/>
</dbReference>
<feature type="compositionally biased region" description="Low complexity" evidence="5">
    <location>
        <begin position="740"/>
        <end position="758"/>
    </location>
</feature>
<feature type="compositionally biased region" description="Gly residues" evidence="5">
    <location>
        <begin position="924"/>
        <end position="933"/>
    </location>
</feature>
<dbReference type="SUPFAM" id="SSF54980">
    <property type="entry name" value="EF-G C-terminal domain-like"/>
    <property type="match status" value="2"/>
</dbReference>
<feature type="region of interest" description="Disordered" evidence="5">
    <location>
        <begin position="915"/>
        <end position="935"/>
    </location>
</feature>
<evidence type="ECO:0000256" key="2">
    <source>
        <dbReference type="ARBA" id="ARBA00022917"/>
    </source>
</evidence>
<dbReference type="InterPro" id="IPR035647">
    <property type="entry name" value="EFG_III/V"/>
</dbReference>
<evidence type="ECO:0000313" key="7">
    <source>
        <dbReference type="EMBL" id="SPO23194.1"/>
    </source>
</evidence>
<evidence type="ECO:0000256" key="4">
    <source>
        <dbReference type="ARBA" id="ARBA00023134"/>
    </source>
</evidence>
<dbReference type="SUPFAM" id="SSF52540">
    <property type="entry name" value="P-loop containing nucleoside triphosphate hydrolases"/>
    <property type="match status" value="1"/>
</dbReference>
<dbReference type="InterPro" id="IPR009000">
    <property type="entry name" value="Transl_B-barrel_sf"/>
</dbReference>
<dbReference type="FunFam" id="3.40.50.300:FF:000514">
    <property type="entry name" value="Ribosome-releasing factor 2, mitochondrial"/>
    <property type="match status" value="1"/>
</dbReference>
<dbReference type="GO" id="GO:0003924">
    <property type="term" value="F:GTPase activity"/>
    <property type="evidence" value="ECO:0007669"/>
    <property type="project" value="InterPro"/>
</dbReference>
<dbReference type="GO" id="GO:0003746">
    <property type="term" value="F:translation elongation factor activity"/>
    <property type="evidence" value="ECO:0007669"/>
    <property type="project" value="UniProtKB-KW"/>
</dbReference>
<name>A0A5C3DXK8_9BASI</name>
<evidence type="ECO:0000256" key="1">
    <source>
        <dbReference type="ARBA" id="ARBA00022741"/>
    </source>
</evidence>
<keyword evidence="8" id="KW-1185">Reference proteome</keyword>
<dbReference type="InterPro" id="IPR009022">
    <property type="entry name" value="EFG_III"/>
</dbReference>
<dbReference type="InterPro" id="IPR005225">
    <property type="entry name" value="Small_GTP-bd"/>
</dbReference>
<dbReference type="GO" id="GO:0005525">
    <property type="term" value="F:GTP binding"/>
    <property type="evidence" value="ECO:0007669"/>
    <property type="project" value="UniProtKB-KW"/>
</dbReference>
<dbReference type="Pfam" id="PF00009">
    <property type="entry name" value="GTP_EFTU"/>
    <property type="match status" value="1"/>
</dbReference>
<evidence type="ECO:0000259" key="6">
    <source>
        <dbReference type="PROSITE" id="PS51722"/>
    </source>
</evidence>